<comment type="caution">
    <text evidence="1">The sequence shown here is derived from an EMBL/GenBank/DDBJ whole genome shotgun (WGS) entry which is preliminary data.</text>
</comment>
<dbReference type="Proteomes" id="UP000318405">
    <property type="component" value="Unassembled WGS sequence"/>
</dbReference>
<dbReference type="EMBL" id="VLTJ01000002">
    <property type="protein sequence ID" value="TSH98978.1"/>
    <property type="molecule type" value="Genomic_DNA"/>
</dbReference>
<protein>
    <submittedName>
        <fullName evidence="1">Uncharacterized protein</fullName>
    </submittedName>
</protein>
<sequence>MPNLSRVSAIIFAGTNGKDLAIKEKASSTRSTWNPSIAGTFVIFPGREQYHIGEEPATIVPLLGNGEGCCNVMPGNSIRPPGSSEDAAMQQEPFVCIA</sequence>
<name>A0A556B1A5_9BURK</name>
<reference evidence="1 2" key="1">
    <citation type="submission" date="2019-07" db="EMBL/GenBank/DDBJ databases">
        <title>Qingshengfaniella alkalisoli gen. nov., sp. nov., isolated from saline soil.</title>
        <authorList>
            <person name="Xu L."/>
            <person name="Huang X.-X."/>
            <person name="Sun J.-Q."/>
        </authorList>
    </citation>
    <scope>NUCLEOTIDE SEQUENCE [LARGE SCALE GENOMIC DNA]</scope>
    <source>
        <strain evidence="1 2">DSM 27279</strain>
    </source>
</reference>
<organism evidence="1 2">
    <name type="scientific">Verticiella sediminum</name>
    <dbReference type="NCBI Taxonomy" id="1247510"/>
    <lineage>
        <taxon>Bacteria</taxon>
        <taxon>Pseudomonadati</taxon>
        <taxon>Pseudomonadota</taxon>
        <taxon>Betaproteobacteria</taxon>
        <taxon>Burkholderiales</taxon>
        <taxon>Alcaligenaceae</taxon>
        <taxon>Verticiella</taxon>
    </lineage>
</organism>
<gene>
    <name evidence="1" type="ORF">FOZ76_00985</name>
</gene>
<dbReference type="AlphaFoldDB" id="A0A556B1A5"/>
<keyword evidence="2" id="KW-1185">Reference proteome</keyword>
<evidence type="ECO:0000313" key="2">
    <source>
        <dbReference type="Proteomes" id="UP000318405"/>
    </source>
</evidence>
<dbReference type="RefSeq" id="WP_143946256.1">
    <property type="nucleotide sequence ID" value="NZ_BAABMB010000001.1"/>
</dbReference>
<proteinExistence type="predicted"/>
<accession>A0A556B1A5</accession>
<evidence type="ECO:0000313" key="1">
    <source>
        <dbReference type="EMBL" id="TSH98978.1"/>
    </source>
</evidence>